<comment type="caution">
    <text evidence="2">The sequence shown here is derived from an EMBL/GenBank/DDBJ whole genome shotgun (WGS) entry which is preliminary data.</text>
</comment>
<dbReference type="InterPro" id="IPR011022">
    <property type="entry name" value="Arrestin_C-like"/>
</dbReference>
<dbReference type="EMBL" id="BTGB01000005">
    <property type="protein sequence ID" value="GMM47161.1"/>
    <property type="molecule type" value="Genomic_DNA"/>
</dbReference>
<organism evidence="2 3">
    <name type="scientific">Pichia kluyveri</name>
    <name type="common">Yeast</name>
    <dbReference type="NCBI Taxonomy" id="36015"/>
    <lineage>
        <taxon>Eukaryota</taxon>
        <taxon>Fungi</taxon>
        <taxon>Dikarya</taxon>
        <taxon>Ascomycota</taxon>
        <taxon>Saccharomycotina</taxon>
        <taxon>Pichiomycetes</taxon>
        <taxon>Pichiales</taxon>
        <taxon>Pichiaceae</taxon>
        <taxon>Pichia</taxon>
    </lineage>
</organism>
<proteinExistence type="predicted"/>
<protein>
    <recommendedName>
        <fullName evidence="1">Arrestin C-terminal-like domain-containing protein</fullName>
    </recommendedName>
</protein>
<evidence type="ECO:0000313" key="2">
    <source>
        <dbReference type="EMBL" id="GMM47161.1"/>
    </source>
</evidence>
<dbReference type="SMART" id="SM01017">
    <property type="entry name" value="Arrestin_C"/>
    <property type="match status" value="1"/>
</dbReference>
<gene>
    <name evidence="2" type="ORF">DAPK24_037360</name>
</gene>
<dbReference type="Proteomes" id="UP001378960">
    <property type="component" value="Unassembled WGS sequence"/>
</dbReference>
<accession>A0AAV5R6M9</accession>
<dbReference type="AlphaFoldDB" id="A0AAV5R6M9"/>
<sequence>MLHDIRIDSRIRNTIIIDSDNNIHDDNKILISGDIVFSLNEDTLIKDIDIMLNTHYNINYIETFQTKDGMKICECPFKESTLLNSYKSHPLFKVNSDNTPTLLLYKRGNHSIRFTISVPFDELLESVECLKYASIVHSLQSKIVFSDDNNISTSTSFKHLIIIKKPSQLLLSSHCNEYLAENSWINKINYKIRLPSTYIPLNSNLKIYFLLQPLLKNIKLGKITIQIAQLIKFNTFNNNNFGESTFTDEKIIFQSNLPYVNNDYLPNDFWALKANIPLPNNLRKLPHDINNKLINVKHRLIIFIEFLNPDGHISQIKSKLPINFFIDPNLPLLYNKPIISNRETNLSNNLTPMFDKLPSIIQSQSELIVSSCDELNPDSFLFNDEYLNIIEPSDEIEIPITLLNDIPPTYNDRLKDPIFELRSNPPNISVPPTPPVSMVSLVSYNNNNKVSDNNTTNTPDYSKIYDLPTENIEPSPLYHHKPTSTLIPTPTTSLIRITDRILKRPHSPLPISL</sequence>
<evidence type="ECO:0000313" key="3">
    <source>
        <dbReference type="Proteomes" id="UP001378960"/>
    </source>
</evidence>
<keyword evidence="3" id="KW-1185">Reference proteome</keyword>
<dbReference type="Gene3D" id="2.60.40.640">
    <property type="match status" value="1"/>
</dbReference>
<evidence type="ECO:0000259" key="1">
    <source>
        <dbReference type="SMART" id="SM01017"/>
    </source>
</evidence>
<feature type="domain" description="Arrestin C-terminal-like" evidence="1">
    <location>
        <begin position="184"/>
        <end position="329"/>
    </location>
</feature>
<name>A0AAV5R6M9_PICKL</name>
<reference evidence="2 3" key="1">
    <citation type="journal article" date="2023" name="Elife">
        <title>Identification of key yeast species and microbe-microbe interactions impacting larval growth of Drosophila in the wild.</title>
        <authorList>
            <person name="Mure A."/>
            <person name="Sugiura Y."/>
            <person name="Maeda R."/>
            <person name="Honda K."/>
            <person name="Sakurai N."/>
            <person name="Takahashi Y."/>
            <person name="Watada M."/>
            <person name="Katoh T."/>
            <person name="Gotoh A."/>
            <person name="Gotoh Y."/>
            <person name="Taniguchi I."/>
            <person name="Nakamura K."/>
            <person name="Hayashi T."/>
            <person name="Katayama T."/>
            <person name="Uemura T."/>
            <person name="Hattori Y."/>
        </authorList>
    </citation>
    <scope>NUCLEOTIDE SEQUENCE [LARGE SCALE GENOMIC DNA]</scope>
    <source>
        <strain evidence="2 3">PK-24</strain>
    </source>
</reference>
<dbReference type="InterPro" id="IPR014752">
    <property type="entry name" value="Arrestin-like_C"/>
</dbReference>